<gene>
    <name evidence="2" type="ORF">GNI_154300</name>
</gene>
<organism evidence="2 3">
    <name type="scientific">Gregarina niphandrodes</name>
    <name type="common">Septate eugregarine</name>
    <dbReference type="NCBI Taxonomy" id="110365"/>
    <lineage>
        <taxon>Eukaryota</taxon>
        <taxon>Sar</taxon>
        <taxon>Alveolata</taxon>
        <taxon>Apicomplexa</taxon>
        <taxon>Conoidasida</taxon>
        <taxon>Gregarinasina</taxon>
        <taxon>Eugregarinorida</taxon>
        <taxon>Gregarinidae</taxon>
        <taxon>Gregarina</taxon>
    </lineage>
</organism>
<dbReference type="EMBL" id="AFNH02001152">
    <property type="protein sequence ID" value="EZG44005.1"/>
    <property type="molecule type" value="Genomic_DNA"/>
</dbReference>
<dbReference type="AlphaFoldDB" id="A0A023B083"/>
<dbReference type="PANTHER" id="PTHR37984:SF5">
    <property type="entry name" value="PROTEIN NYNRIN-LIKE"/>
    <property type="match status" value="1"/>
</dbReference>
<dbReference type="Proteomes" id="UP000019763">
    <property type="component" value="Unassembled WGS sequence"/>
</dbReference>
<proteinExistence type="predicted"/>
<accession>A0A023B083</accession>
<dbReference type="PANTHER" id="PTHR37984">
    <property type="entry name" value="PROTEIN CBG26694"/>
    <property type="match status" value="1"/>
</dbReference>
<dbReference type="GeneID" id="22915343"/>
<evidence type="ECO:0000313" key="3">
    <source>
        <dbReference type="Proteomes" id="UP000019763"/>
    </source>
</evidence>
<comment type="caution">
    <text evidence="2">The sequence shown here is derived from an EMBL/GenBank/DDBJ whole genome shotgun (WGS) entry which is preliminary data.</text>
</comment>
<feature type="region of interest" description="Disordered" evidence="1">
    <location>
        <begin position="288"/>
        <end position="309"/>
    </location>
</feature>
<protein>
    <submittedName>
        <fullName evidence="2">Uncharacterized protein</fullName>
    </submittedName>
</protein>
<sequence>MKHCEKGRIARWNSTLDEFEARIIYRKGSDNQVADYLSRSANSDVISDVVEELSHPYIALPAVTMDPVELPTGTRIHRYSSLDLERIREVSKKDREAAELTEKNILDRRQGCYWEGRRCFVPYDLRQVTLNPEGLGATWIDDLRLYVQAYNYTYHETLGASPAEVLFAKPVEEPSITIELLEDLRERKERGALIRQRAADHARQVQDELDSKLKHVHVEPKIGMMACARLPTDAKLDTPYTEPVPIVSVDAERSMVTLSYQGKEIHRSFKQIHILPAVDVNAIVREESHREGMTDEEPAQITDSQWTAL</sequence>
<evidence type="ECO:0000256" key="1">
    <source>
        <dbReference type="SAM" id="MobiDB-lite"/>
    </source>
</evidence>
<dbReference type="InterPro" id="IPR050951">
    <property type="entry name" value="Retrovirus_Pol_polyprotein"/>
</dbReference>
<dbReference type="VEuPathDB" id="CryptoDB:GNI_154300"/>
<evidence type="ECO:0000313" key="2">
    <source>
        <dbReference type="EMBL" id="EZG44005.1"/>
    </source>
</evidence>
<name>A0A023B083_GRENI</name>
<reference evidence="2" key="1">
    <citation type="submission" date="2013-12" db="EMBL/GenBank/DDBJ databases">
        <authorList>
            <person name="Omoto C.K."/>
            <person name="Sibley D."/>
            <person name="Venepally P."/>
            <person name="Hadjithomas M."/>
            <person name="Karamycheva S."/>
            <person name="Brunk B."/>
            <person name="Roos D."/>
            <person name="Caler E."/>
            <person name="Lorenzi H."/>
        </authorList>
    </citation>
    <scope>NUCLEOTIDE SEQUENCE</scope>
</reference>
<keyword evidence="3" id="KW-1185">Reference proteome</keyword>
<dbReference type="RefSeq" id="XP_011132850.1">
    <property type="nucleotide sequence ID" value="XM_011134548.1"/>
</dbReference>
<dbReference type="OrthoDB" id="8065738at2759"/>